<reference evidence="2" key="1">
    <citation type="submission" date="2015-07" db="EMBL/GenBank/DDBJ databases">
        <title>Complete genome sequence and phylogenetic analysis of Limnochorda pilosa.</title>
        <authorList>
            <person name="Watanabe M."/>
            <person name="Kojima H."/>
            <person name="Fukui M."/>
        </authorList>
    </citation>
    <scope>NUCLEOTIDE SEQUENCE [LARGE SCALE GENOMIC DNA]</scope>
    <source>
        <strain evidence="2">HC45</strain>
    </source>
</reference>
<keyword evidence="2" id="KW-1185">Reference proteome</keyword>
<sequence>MRRVVIMGAAGRDFHNFNVRYREDPGVRVVAFTATQIPHIEGRVYPRELAGPLYPQGVPIVPEAELAGLIRRESVDDVVFAYSDVPHVYVMHKASEVLAAGATFLLLGPRDTWLKAKVPVVSVTAVRTGSGKSQTTRALAQALTRWGRRVAVVRHPMPYGDLAAQAVQRFAAYEDLDRHRCTIEEREEYEPHIDRGNVVYAGVDYGRILEQAQAEADVVLWDGGNNDLPFYRPDLAVVVADPHRPGHEASYHPGEANARLADVIVINKVDTADPEQVAEVRRNLAFLNPGARVIEAGSPIRLENGADLAGKRVLVVEDGPTLTHGGMSYGAGVLAARRAGAVLVDPRPHAVGSLQETFSRFPQLGELLPAMGYGEEQVAELGETIRRAPVDAVVIGTPIDLRRVVPIDKPTVRAYYDLDASSAAALEDVLRERLPGLAPS</sequence>
<proteinExistence type="predicted"/>
<gene>
    <name evidence="1" type="ORF">LIP_1372</name>
</gene>
<dbReference type="PANTHER" id="PTHR42869:SF1">
    <property type="entry name" value="SLL0572 PROTEIN"/>
    <property type="match status" value="1"/>
</dbReference>
<accession>A0A0K2SJE4</accession>
<evidence type="ECO:0000313" key="1">
    <source>
        <dbReference type="EMBL" id="BAS27223.1"/>
    </source>
</evidence>
<dbReference type="PATRIC" id="fig|1555112.3.peg.1412"/>
<organism evidence="1 2">
    <name type="scientific">Limnochorda pilosa</name>
    <dbReference type="NCBI Taxonomy" id="1555112"/>
    <lineage>
        <taxon>Bacteria</taxon>
        <taxon>Bacillati</taxon>
        <taxon>Bacillota</taxon>
        <taxon>Limnochordia</taxon>
        <taxon>Limnochordales</taxon>
        <taxon>Limnochordaceae</taxon>
        <taxon>Limnochorda</taxon>
    </lineage>
</organism>
<name>A0A0K2SJE4_LIMPI</name>
<dbReference type="InterPro" id="IPR027417">
    <property type="entry name" value="P-loop_NTPase"/>
</dbReference>
<dbReference type="Gene3D" id="3.40.50.300">
    <property type="entry name" value="P-loop containing nucleotide triphosphate hydrolases"/>
    <property type="match status" value="1"/>
</dbReference>
<evidence type="ECO:0000313" key="2">
    <source>
        <dbReference type="Proteomes" id="UP000065807"/>
    </source>
</evidence>
<dbReference type="SUPFAM" id="SSF52540">
    <property type="entry name" value="P-loop containing nucleoside triphosphate hydrolases"/>
    <property type="match status" value="1"/>
</dbReference>
<dbReference type="AlphaFoldDB" id="A0A0K2SJE4"/>
<protein>
    <submittedName>
        <fullName evidence="1">GTPase</fullName>
    </submittedName>
</protein>
<dbReference type="EMBL" id="AP014924">
    <property type="protein sequence ID" value="BAS27223.1"/>
    <property type="molecule type" value="Genomic_DNA"/>
</dbReference>
<dbReference type="PANTHER" id="PTHR42869">
    <property type="entry name" value="SLL0572 PROTEIN"/>
    <property type="match status" value="1"/>
</dbReference>
<dbReference type="STRING" id="1555112.LIP_1372"/>
<dbReference type="InterPro" id="IPR053199">
    <property type="entry name" value="cDPG_synthetase-like"/>
</dbReference>
<dbReference type="KEGG" id="lpil:LIP_1372"/>
<dbReference type="Proteomes" id="UP000065807">
    <property type="component" value="Chromosome"/>
</dbReference>
<reference evidence="2" key="2">
    <citation type="journal article" date="2016" name="Int. J. Syst. Evol. Microbiol.">
        <title>Complete genome sequence and cell structure of Limnochorda pilosa, a Gram-negative spore-former within the phylum Firmicutes.</title>
        <authorList>
            <person name="Watanabe M."/>
            <person name="Kojima H."/>
            <person name="Fukui M."/>
        </authorList>
    </citation>
    <scope>NUCLEOTIDE SEQUENCE [LARGE SCALE GENOMIC DNA]</scope>
    <source>
        <strain evidence="2">HC45</strain>
    </source>
</reference>